<feature type="region of interest" description="Disordered" evidence="1">
    <location>
        <begin position="1"/>
        <end position="39"/>
    </location>
</feature>
<feature type="transmembrane region" description="Helical" evidence="2">
    <location>
        <begin position="91"/>
        <end position="120"/>
    </location>
</feature>
<keyword evidence="2" id="KW-1133">Transmembrane helix</keyword>
<name>A0A895XFY6_9ACTN</name>
<keyword evidence="2" id="KW-0812">Transmembrane</keyword>
<feature type="transmembrane region" description="Helical" evidence="2">
    <location>
        <begin position="201"/>
        <end position="221"/>
    </location>
</feature>
<dbReference type="AlphaFoldDB" id="A0A895XFY6"/>
<evidence type="ECO:0000313" key="3">
    <source>
        <dbReference type="EMBL" id="QSB04244.1"/>
    </source>
</evidence>
<proteinExistence type="predicted"/>
<evidence type="ECO:0000256" key="1">
    <source>
        <dbReference type="SAM" id="MobiDB-lite"/>
    </source>
</evidence>
<feature type="transmembrane region" description="Helical" evidence="2">
    <location>
        <begin position="127"/>
        <end position="146"/>
    </location>
</feature>
<feature type="transmembrane region" description="Helical" evidence="2">
    <location>
        <begin position="50"/>
        <end position="71"/>
    </location>
</feature>
<dbReference type="Proteomes" id="UP000662939">
    <property type="component" value="Chromosome"/>
</dbReference>
<keyword evidence="4" id="KW-1185">Reference proteome</keyword>
<dbReference type="KEGG" id="nav:JQS30_10555"/>
<evidence type="ECO:0000256" key="2">
    <source>
        <dbReference type="SAM" id="Phobius"/>
    </source>
</evidence>
<accession>A0A895XFY6</accession>
<evidence type="ECO:0000313" key="4">
    <source>
        <dbReference type="Proteomes" id="UP000662939"/>
    </source>
</evidence>
<gene>
    <name evidence="3" type="ORF">JQS30_10555</name>
</gene>
<keyword evidence="2" id="KW-0472">Membrane</keyword>
<sequence>MDRKETASENTRATGEHPEPSSDFADEPSPEKSPPPDAARKTLAADTRAAALLAVVLGFFGLPLAVLWQALTPRVEIVRTERSWAPTELDPAGFVLADLNFAAIGLIAGIIAAILVWNALRARRGPIILFGLVVGSLACQIVAWRFGSRHWEAFWDAVHAGEPGWTFMRPAQVRMADIDLYQAWSALSGGDFALMTDHLQLGVLATMALAAAFTYAMCAGWSRGYYLRERPSDFFQER</sequence>
<protein>
    <recommendedName>
        <fullName evidence="5">DUF2567 domain-containing protein</fullName>
    </recommendedName>
</protein>
<dbReference type="RefSeq" id="WP_213170244.1">
    <property type="nucleotide sequence ID" value="NZ_CP070496.1"/>
</dbReference>
<reference evidence="3" key="1">
    <citation type="submission" date="2021-02" db="EMBL/GenBank/DDBJ databases">
        <title>Natronoglycomyces albus gen. nov., sp. nov, a haloalkaliphilic actinobacterium from a soda solonchak soil.</title>
        <authorList>
            <person name="Sorokin D.Y."/>
            <person name="Khijniak T.V."/>
            <person name="Zakharycheva A.P."/>
            <person name="Boueva O.V."/>
            <person name="Ariskina E.V."/>
            <person name="Hahnke R.L."/>
            <person name="Bunk B."/>
            <person name="Sproer C."/>
            <person name="Schumann P."/>
            <person name="Evtushenko L.I."/>
            <person name="Kublanov I.V."/>
        </authorList>
    </citation>
    <scope>NUCLEOTIDE SEQUENCE</scope>
    <source>
        <strain evidence="3">DSM 106290</strain>
    </source>
</reference>
<evidence type="ECO:0008006" key="5">
    <source>
        <dbReference type="Google" id="ProtNLM"/>
    </source>
</evidence>
<dbReference type="EMBL" id="CP070496">
    <property type="protein sequence ID" value="QSB04244.1"/>
    <property type="molecule type" value="Genomic_DNA"/>
</dbReference>
<organism evidence="3 4">
    <name type="scientific">Natronoglycomyces albus</name>
    <dbReference type="NCBI Taxonomy" id="2811108"/>
    <lineage>
        <taxon>Bacteria</taxon>
        <taxon>Bacillati</taxon>
        <taxon>Actinomycetota</taxon>
        <taxon>Actinomycetes</taxon>
        <taxon>Glycomycetales</taxon>
        <taxon>Glycomycetaceae</taxon>
        <taxon>Natronoglycomyces</taxon>
    </lineage>
</organism>